<dbReference type="EMBL" id="LT558124">
    <property type="protein sequence ID" value="SAM82772.1"/>
    <property type="molecule type" value="Genomic_DNA"/>
</dbReference>
<dbReference type="AlphaFoldDB" id="A0A1K0GRP7"/>
<protein>
    <submittedName>
        <fullName evidence="1">Uncharacterized protein</fullName>
    </submittedName>
</protein>
<proteinExistence type="predicted"/>
<dbReference type="Proteomes" id="UP000179920">
    <property type="component" value="Chromosome VIII"/>
</dbReference>
<evidence type="ECO:0000313" key="1">
    <source>
        <dbReference type="EMBL" id="SAM82772.1"/>
    </source>
</evidence>
<evidence type="ECO:0000313" key="2">
    <source>
        <dbReference type="Proteomes" id="UP000179920"/>
    </source>
</evidence>
<name>A0A1K0GRP7_9BASI</name>
<organism evidence="1 2">
    <name type="scientific">Ustilago bromivora</name>
    <dbReference type="NCBI Taxonomy" id="307758"/>
    <lineage>
        <taxon>Eukaryota</taxon>
        <taxon>Fungi</taxon>
        <taxon>Dikarya</taxon>
        <taxon>Basidiomycota</taxon>
        <taxon>Ustilaginomycotina</taxon>
        <taxon>Ustilaginomycetes</taxon>
        <taxon>Ustilaginales</taxon>
        <taxon>Ustilaginaceae</taxon>
        <taxon>Ustilago</taxon>
    </lineage>
</organism>
<reference evidence="2" key="1">
    <citation type="submission" date="2016-04" db="EMBL/GenBank/DDBJ databases">
        <authorList>
            <person name="Guldener U."/>
            <person name="Guldener U."/>
        </authorList>
    </citation>
    <scope>NUCLEOTIDE SEQUENCE [LARGE SCALE GENOMIC DNA]</scope>
    <source>
        <strain evidence="2">UB2112</strain>
    </source>
</reference>
<sequence>MTVSTLIVRRECQKWWSYKVVRIPELLHFLADTALPWLVSKIHPLKTQLTFGGANFLSFFEYWNTRVFESSEKLKPPNGKFVENDTRADNHIVPNRRAKSGPKSQVLWAPQIYDTSDVAFCGNLA</sequence>
<gene>
    <name evidence="1" type="ORF">UBRO_20678</name>
</gene>
<accession>A0A1K0GRP7</accession>